<evidence type="ECO:0000256" key="7">
    <source>
        <dbReference type="ARBA" id="ARBA00023002"/>
    </source>
</evidence>
<evidence type="ECO:0000256" key="8">
    <source>
        <dbReference type="RuleBase" id="RU004254"/>
    </source>
</evidence>
<dbReference type="GO" id="GO:0035999">
    <property type="term" value="P:tetrahydrofolate interconversion"/>
    <property type="evidence" value="ECO:0007669"/>
    <property type="project" value="UniProtKB-UniPathway"/>
</dbReference>
<dbReference type="CDD" id="cd00537">
    <property type="entry name" value="MTHFR"/>
    <property type="match status" value="1"/>
</dbReference>
<comment type="similarity">
    <text evidence="3">Belongs to the methylenetetrahydrofolate reductase family.</text>
</comment>
<dbReference type="InterPro" id="IPR053806">
    <property type="entry name" value="MTHFR_C"/>
</dbReference>
<dbReference type="InterPro" id="IPR029041">
    <property type="entry name" value="FAD-linked_oxidoreductase-like"/>
</dbReference>
<dbReference type="Gene3D" id="3.20.20.220">
    <property type="match status" value="1"/>
</dbReference>
<name>A0A0D2INK9_9EURO</name>
<dbReference type="UniPathway" id="UPA00193"/>
<dbReference type="STRING" id="1442371.A0A0D2INK9"/>
<protein>
    <recommendedName>
        <fullName evidence="10">MTHFR SAM-binding regulatory domain-containing protein</fullName>
    </recommendedName>
</protein>
<feature type="compositionally biased region" description="Basic and acidic residues" evidence="9">
    <location>
        <begin position="404"/>
        <end position="421"/>
    </location>
</feature>
<comment type="pathway">
    <text evidence="2 8">One-carbon metabolism; tetrahydrofolate interconversion.</text>
</comment>
<dbReference type="NCBIfam" id="TIGR00677">
    <property type="entry name" value="fadh2_euk"/>
    <property type="match status" value="1"/>
</dbReference>
<dbReference type="FunFam" id="3.20.20.220:FF:000002">
    <property type="entry name" value="Methylenetetrahydrofolate reductase"/>
    <property type="match status" value="1"/>
</dbReference>
<keyword evidence="5" id="KW-0274">FAD</keyword>
<dbReference type="PANTHER" id="PTHR45754:SF1">
    <property type="entry name" value="METHYLENETETRAHYDROFOLATE REDUCTASE 1"/>
    <property type="match status" value="1"/>
</dbReference>
<dbReference type="GO" id="GO:0071949">
    <property type="term" value="F:FAD binding"/>
    <property type="evidence" value="ECO:0007669"/>
    <property type="project" value="TreeGrafter"/>
</dbReference>
<dbReference type="OrthoDB" id="16284at2759"/>
<dbReference type="RefSeq" id="XP_016632739.1">
    <property type="nucleotide sequence ID" value="XM_016776420.1"/>
</dbReference>
<dbReference type="GO" id="GO:0004489">
    <property type="term" value="F:methylenetetrahydrofolate reductase [NAD(P)H] activity"/>
    <property type="evidence" value="ECO:0007669"/>
    <property type="project" value="InterPro"/>
</dbReference>
<reference evidence="11 12" key="1">
    <citation type="submission" date="2015-01" db="EMBL/GenBank/DDBJ databases">
        <title>The Genome Sequence of Fonsecaea multimorphosa CBS 102226.</title>
        <authorList>
            <consortium name="The Broad Institute Genomics Platform"/>
            <person name="Cuomo C."/>
            <person name="de Hoog S."/>
            <person name="Gorbushina A."/>
            <person name="Stielow B."/>
            <person name="Teixiera M."/>
            <person name="Abouelleil A."/>
            <person name="Chapman S.B."/>
            <person name="Priest M."/>
            <person name="Young S.K."/>
            <person name="Wortman J."/>
            <person name="Nusbaum C."/>
            <person name="Birren B."/>
        </authorList>
    </citation>
    <scope>NUCLEOTIDE SEQUENCE [LARGE SCALE GENOMIC DNA]</scope>
    <source>
        <strain evidence="11 12">CBS 102226</strain>
    </source>
</reference>
<dbReference type="SUPFAM" id="SSF51730">
    <property type="entry name" value="FAD-linked oxidoreductase"/>
    <property type="match status" value="1"/>
</dbReference>
<keyword evidence="4" id="KW-0285">Flavoprotein</keyword>
<dbReference type="InterPro" id="IPR003171">
    <property type="entry name" value="Mehydrof_redctse-like"/>
</dbReference>
<proteinExistence type="inferred from homology"/>
<sequence length="801" mass="88034">MASEHDERLPTLLSSLPPSSYYFSLEFFPPKTSSGFSNLQARLARMATALRPLFVTVTWGAGGSTATKSLELAEVCQRQIGLTTVLHLTCTNMRRHMIDEALEEAKEIGIRNILALRGDPPREEYKDATSTDESESGSGGSGTESNQEFTWAADLVRYIRRKHGDYFAVGVAGYPEGHADESHPEQGKQSVEHDLPYLAEKVAAGADFIMTQLTYDIEAYAAYEKRLRGYTGQDGKKLFDKIPIIPGLMPIQSYQIIKRITKLSHAKLPEKISQRIERVKSDDEAVKKVGVDILSELVEEMKTLPQPEAVPRGFHFYTLNLEKSVSFILERTGLIPAISSEGSVEDKDGDSESDSDVVVDDSKQETPAIVTTGPVENGNQNGQQSSSFTRRRRSSVNAQPHNRVITDGRSEPRTQSRRPDSDSDPPGLEPNPNLKLTSQHSARDRGTGIPAASPTRKHSLLISEGQGSLGREATWDDFPNGRWGPSHSPAFGEIDGYGPSLKVSPLMARKLWGYPRSREDVTKLFRRHVLGDLVAVPWSDDIDPDLASPGAASADGSGNSSALRAETDVIRSELLSLISSQNYWTLASQPAVDGAPSSDPVFGWGPPGEGYVFQKAFVEFFCGRDEWEEKLRPRLMKYGSDVLGWMKTDAEGVFESSELIARDQARKKKAAAVDTEKENTNPASLVQFADQRPVPSASSSSPENTVNAVTWGVFPSREILTPTIIEAESFRAWAQEAYAIWNEWKRCFPRGSQEALFLEKMGKENVLVNVVGQSFRGGHGGGKGEGASLWRILLAEDGDAK</sequence>
<feature type="region of interest" description="Disordered" evidence="9">
    <location>
        <begin position="121"/>
        <end position="146"/>
    </location>
</feature>
<evidence type="ECO:0000259" key="10">
    <source>
        <dbReference type="Pfam" id="PF21895"/>
    </source>
</evidence>
<dbReference type="AlphaFoldDB" id="A0A0D2INK9"/>
<dbReference type="InterPro" id="IPR004621">
    <property type="entry name" value="Fadh2_euk"/>
</dbReference>
<feature type="domain" description="MTHFR SAM-binding regulatory" evidence="10">
    <location>
        <begin position="470"/>
        <end position="642"/>
    </location>
</feature>
<keyword evidence="7" id="KW-0560">Oxidoreductase</keyword>
<evidence type="ECO:0000256" key="1">
    <source>
        <dbReference type="ARBA" id="ARBA00001974"/>
    </source>
</evidence>
<accession>A0A0D2INK9</accession>
<evidence type="ECO:0000256" key="3">
    <source>
        <dbReference type="ARBA" id="ARBA00006743"/>
    </source>
</evidence>
<evidence type="ECO:0000313" key="11">
    <source>
        <dbReference type="EMBL" id="KIX98616.1"/>
    </source>
</evidence>
<dbReference type="Proteomes" id="UP000053411">
    <property type="component" value="Unassembled WGS sequence"/>
</dbReference>
<dbReference type="GeneID" id="27711663"/>
<dbReference type="GO" id="GO:0005829">
    <property type="term" value="C:cytosol"/>
    <property type="evidence" value="ECO:0007669"/>
    <property type="project" value="TreeGrafter"/>
</dbReference>
<dbReference type="EMBL" id="KN848071">
    <property type="protein sequence ID" value="KIX98616.1"/>
    <property type="molecule type" value="Genomic_DNA"/>
</dbReference>
<feature type="domain" description="MTHFR SAM-binding regulatory" evidence="10">
    <location>
        <begin position="700"/>
        <end position="775"/>
    </location>
</feature>
<keyword evidence="12" id="KW-1185">Reference proteome</keyword>
<dbReference type="Pfam" id="PF02219">
    <property type="entry name" value="MTHFR"/>
    <property type="match status" value="1"/>
</dbReference>
<dbReference type="VEuPathDB" id="FungiDB:Z520_05917"/>
<feature type="compositionally biased region" description="Acidic residues" evidence="9">
    <location>
        <begin position="347"/>
        <end position="359"/>
    </location>
</feature>
<keyword evidence="6" id="KW-0521">NADP</keyword>
<evidence type="ECO:0000313" key="12">
    <source>
        <dbReference type="Proteomes" id="UP000053411"/>
    </source>
</evidence>
<evidence type="ECO:0000256" key="4">
    <source>
        <dbReference type="ARBA" id="ARBA00022630"/>
    </source>
</evidence>
<dbReference type="GO" id="GO:0009086">
    <property type="term" value="P:methionine biosynthetic process"/>
    <property type="evidence" value="ECO:0007669"/>
    <property type="project" value="TreeGrafter"/>
</dbReference>
<evidence type="ECO:0000256" key="9">
    <source>
        <dbReference type="SAM" id="MobiDB-lite"/>
    </source>
</evidence>
<feature type="region of interest" description="Disordered" evidence="9">
    <location>
        <begin position="340"/>
        <end position="459"/>
    </location>
</feature>
<evidence type="ECO:0000256" key="2">
    <source>
        <dbReference type="ARBA" id="ARBA00004777"/>
    </source>
</evidence>
<evidence type="ECO:0000256" key="6">
    <source>
        <dbReference type="ARBA" id="ARBA00022857"/>
    </source>
</evidence>
<dbReference type="PANTHER" id="PTHR45754">
    <property type="entry name" value="METHYLENETETRAHYDROFOLATE REDUCTASE"/>
    <property type="match status" value="1"/>
</dbReference>
<evidence type="ECO:0000256" key="5">
    <source>
        <dbReference type="ARBA" id="ARBA00022827"/>
    </source>
</evidence>
<gene>
    <name evidence="11" type="ORF">Z520_05917</name>
</gene>
<organism evidence="11 12">
    <name type="scientific">Fonsecaea multimorphosa CBS 102226</name>
    <dbReference type="NCBI Taxonomy" id="1442371"/>
    <lineage>
        <taxon>Eukaryota</taxon>
        <taxon>Fungi</taxon>
        <taxon>Dikarya</taxon>
        <taxon>Ascomycota</taxon>
        <taxon>Pezizomycotina</taxon>
        <taxon>Eurotiomycetes</taxon>
        <taxon>Chaetothyriomycetidae</taxon>
        <taxon>Chaetothyriales</taxon>
        <taxon>Herpotrichiellaceae</taxon>
        <taxon>Fonsecaea</taxon>
    </lineage>
</organism>
<comment type="cofactor">
    <cofactor evidence="1">
        <name>FAD</name>
        <dbReference type="ChEBI" id="CHEBI:57692"/>
    </cofactor>
</comment>
<dbReference type="Pfam" id="PF21895">
    <property type="entry name" value="MTHFR_C"/>
    <property type="match status" value="2"/>
</dbReference>